<dbReference type="GO" id="GO:0003723">
    <property type="term" value="F:RNA binding"/>
    <property type="evidence" value="ECO:0007669"/>
    <property type="project" value="InterPro"/>
</dbReference>
<evidence type="ECO:0000313" key="4">
    <source>
        <dbReference type="EMBL" id="TQM37519.1"/>
    </source>
</evidence>
<dbReference type="Pfam" id="PF03861">
    <property type="entry name" value="ANTAR"/>
    <property type="match status" value="1"/>
</dbReference>
<dbReference type="SUPFAM" id="SSF55781">
    <property type="entry name" value="GAF domain-like"/>
    <property type="match status" value="1"/>
</dbReference>
<dbReference type="InterPro" id="IPR036388">
    <property type="entry name" value="WH-like_DNA-bd_sf"/>
</dbReference>
<dbReference type="InterPro" id="IPR005561">
    <property type="entry name" value="ANTAR"/>
</dbReference>
<name>A0A543FUJ7_9PSEU</name>
<evidence type="ECO:0000259" key="3">
    <source>
        <dbReference type="SMART" id="SM01012"/>
    </source>
</evidence>
<dbReference type="Proteomes" id="UP000319818">
    <property type="component" value="Unassembled WGS sequence"/>
</dbReference>
<dbReference type="AlphaFoldDB" id="A0A543FUJ7"/>
<dbReference type="Gene3D" id="3.30.450.40">
    <property type="match status" value="1"/>
</dbReference>
<evidence type="ECO:0000313" key="5">
    <source>
        <dbReference type="Proteomes" id="UP000319818"/>
    </source>
</evidence>
<dbReference type="InterPro" id="IPR012074">
    <property type="entry name" value="GAF_ANTAR"/>
</dbReference>
<keyword evidence="2" id="KW-0804">Transcription</keyword>
<dbReference type="SMART" id="SM01012">
    <property type="entry name" value="ANTAR"/>
    <property type="match status" value="1"/>
</dbReference>
<keyword evidence="5" id="KW-1185">Reference proteome</keyword>
<organism evidence="4 5">
    <name type="scientific">Pseudonocardia cypriaca</name>
    <dbReference type="NCBI Taxonomy" id="882449"/>
    <lineage>
        <taxon>Bacteria</taxon>
        <taxon>Bacillati</taxon>
        <taxon>Actinomycetota</taxon>
        <taxon>Actinomycetes</taxon>
        <taxon>Pseudonocardiales</taxon>
        <taxon>Pseudonocardiaceae</taxon>
        <taxon>Pseudonocardia</taxon>
    </lineage>
</organism>
<dbReference type="EMBL" id="VFPH01000002">
    <property type="protein sequence ID" value="TQM37519.1"/>
    <property type="molecule type" value="Genomic_DNA"/>
</dbReference>
<dbReference type="InterPro" id="IPR003018">
    <property type="entry name" value="GAF"/>
</dbReference>
<sequence>MASAVPEPAELERMLAEIVAEGGTTAPRRICEACISVLKVSRAAVTMMAGPDRQEPIFASDSVAAHLDEMQFRLGEGPCVEAFTERRPVLIPDLAELTGSRWPVFAAAARRTPVRAAFVLPLQAGAIGVGVLDLYRDEPGMLDHDELAGALRAADAVLWALLGIRAGKATELPAPATQPHNGADPHGWLTGSPLDHIEVYQATGMIMVQLDVSAETALSRLRAYAFVHERSIDDIARDVVARRLRFGTEEEES</sequence>
<dbReference type="Gene3D" id="1.10.10.10">
    <property type="entry name" value="Winged helix-like DNA-binding domain superfamily/Winged helix DNA-binding domain"/>
    <property type="match status" value="1"/>
</dbReference>
<reference evidence="4 5" key="1">
    <citation type="submission" date="2019-06" db="EMBL/GenBank/DDBJ databases">
        <title>Sequencing the genomes of 1000 actinobacteria strains.</title>
        <authorList>
            <person name="Klenk H.-P."/>
        </authorList>
    </citation>
    <scope>NUCLEOTIDE SEQUENCE [LARGE SCALE GENOMIC DNA]</scope>
    <source>
        <strain evidence="4 5">DSM 45511</strain>
    </source>
</reference>
<dbReference type="PIRSF" id="PIRSF036625">
    <property type="entry name" value="GAF_ANTAR"/>
    <property type="match status" value="1"/>
</dbReference>
<comment type="caution">
    <text evidence="4">The sequence shown here is derived from an EMBL/GenBank/DDBJ whole genome shotgun (WGS) entry which is preliminary data.</text>
</comment>
<keyword evidence="1" id="KW-0805">Transcription regulation</keyword>
<feature type="domain" description="ANTAR" evidence="3">
    <location>
        <begin position="143"/>
        <end position="240"/>
    </location>
</feature>
<gene>
    <name evidence="4" type="ORF">FB388_4734</name>
</gene>
<protein>
    <submittedName>
        <fullName evidence="4">ANTAR domain-containing protein</fullName>
    </submittedName>
</protein>
<accession>A0A543FUJ7</accession>
<evidence type="ECO:0000256" key="1">
    <source>
        <dbReference type="ARBA" id="ARBA00023015"/>
    </source>
</evidence>
<proteinExistence type="predicted"/>
<dbReference type="InterPro" id="IPR029016">
    <property type="entry name" value="GAF-like_dom_sf"/>
</dbReference>
<dbReference type="Pfam" id="PF13185">
    <property type="entry name" value="GAF_2"/>
    <property type="match status" value="1"/>
</dbReference>
<evidence type="ECO:0000256" key="2">
    <source>
        <dbReference type="ARBA" id="ARBA00023163"/>
    </source>
</evidence>